<evidence type="ECO:0008006" key="4">
    <source>
        <dbReference type="Google" id="ProtNLM"/>
    </source>
</evidence>
<dbReference type="AlphaFoldDB" id="A0A420FB40"/>
<gene>
    <name evidence="2" type="ORF">BCY89_19910</name>
</gene>
<feature type="coiled-coil region" evidence="1">
    <location>
        <begin position="220"/>
        <end position="247"/>
    </location>
</feature>
<dbReference type="RefSeq" id="WP_120336602.1">
    <property type="nucleotide sequence ID" value="NZ_MCAQ01000030.1"/>
</dbReference>
<dbReference type="CDD" id="cd14728">
    <property type="entry name" value="Ere-like"/>
    <property type="match status" value="1"/>
</dbReference>
<evidence type="ECO:0000313" key="2">
    <source>
        <dbReference type="EMBL" id="RKF30075.1"/>
    </source>
</evidence>
<dbReference type="EMBL" id="MCAQ01000030">
    <property type="protein sequence ID" value="RKF30075.1"/>
    <property type="molecule type" value="Genomic_DNA"/>
</dbReference>
<name>A0A420FB40_9SPHI</name>
<keyword evidence="3" id="KW-1185">Reference proteome</keyword>
<dbReference type="PANTHER" id="PTHR31299:SF0">
    <property type="entry name" value="ESTERASE, PUTATIVE (AFU_ORTHOLOGUE AFUA_1G05850)-RELATED"/>
    <property type="match status" value="1"/>
</dbReference>
<comment type="caution">
    <text evidence="2">The sequence shown here is derived from an EMBL/GenBank/DDBJ whole genome shotgun (WGS) entry which is preliminary data.</text>
</comment>
<dbReference type="PANTHER" id="PTHR31299">
    <property type="entry name" value="ESTERASE, PUTATIVE (AFU_ORTHOLOGUE AFUA_1G05850)-RELATED"/>
    <property type="match status" value="1"/>
</dbReference>
<dbReference type="Pfam" id="PF05139">
    <property type="entry name" value="Erythro_esteras"/>
    <property type="match status" value="1"/>
</dbReference>
<dbReference type="InterPro" id="IPR052036">
    <property type="entry name" value="Hydrolase/PRTase-associated"/>
</dbReference>
<keyword evidence="1" id="KW-0175">Coiled coil</keyword>
<dbReference type="InterPro" id="IPR007815">
    <property type="entry name" value="Emycin_Estase"/>
</dbReference>
<accession>A0A420FB40</accession>
<reference evidence="2 3" key="1">
    <citation type="submission" date="2016-07" db="EMBL/GenBank/DDBJ databases">
        <title>Genome analysis of Sphingobacterium siyangense T12B17.</title>
        <authorList>
            <person name="Xu D."/>
            <person name="Su Y."/>
            <person name="Zheng S."/>
        </authorList>
    </citation>
    <scope>NUCLEOTIDE SEQUENCE [LARGE SCALE GENOMIC DNA]</scope>
    <source>
        <strain evidence="2 3">T12B17</strain>
    </source>
</reference>
<dbReference type="SUPFAM" id="SSF159501">
    <property type="entry name" value="EreA/ChaN-like"/>
    <property type="match status" value="1"/>
</dbReference>
<evidence type="ECO:0000313" key="3">
    <source>
        <dbReference type="Proteomes" id="UP000286402"/>
    </source>
</evidence>
<proteinExistence type="predicted"/>
<sequence>MRSVLCALAVTIILILSFNKLVYDDMPVANATIVLTEVNRHKQDVKSILMTDSNFSDLSFFDTMLKNNRILMLGEMMHNDGETFKAKARIIRYLHEHLDYDVVLYEAGQYDMWMMNAQMDTLMDKSQEKTIGGTGLFDFWWQNQENQPLLTYYKKTKSTDRPMILGGFDIQFSGSGLSNKRTKLLEDFLLKNGIDSTKYPLLKKNRNRLEYLTYEPFASKRLNANEKKQLLAELDELNRRIRSGVKDSEHLIYSRYLSDMKHNFDKSWRYKTGSMQSMHFRDSLMAENLTYQIDSLYAGKKIIVWCANIHSFSAPYNKDYRPLGTYLKRKYGAQAYSLDFTSYGRYDKTGRVVDRVGKLAVENVFHATKSPYFFLDLRQLPNNSMFKQRFSSVINQGIDEERKWHEFIDGIFYIDINKDPIYR</sequence>
<dbReference type="GO" id="GO:0046677">
    <property type="term" value="P:response to antibiotic"/>
    <property type="evidence" value="ECO:0007669"/>
    <property type="project" value="InterPro"/>
</dbReference>
<organism evidence="2 3">
    <name type="scientific">Sphingobacterium siyangense</name>
    <dbReference type="NCBI Taxonomy" id="459529"/>
    <lineage>
        <taxon>Bacteria</taxon>
        <taxon>Pseudomonadati</taxon>
        <taxon>Bacteroidota</taxon>
        <taxon>Sphingobacteriia</taxon>
        <taxon>Sphingobacteriales</taxon>
        <taxon>Sphingobacteriaceae</taxon>
        <taxon>Sphingobacterium</taxon>
    </lineage>
</organism>
<dbReference type="Proteomes" id="UP000286402">
    <property type="component" value="Unassembled WGS sequence"/>
</dbReference>
<dbReference type="Gene3D" id="3.40.1660.10">
    <property type="entry name" value="EreA-like (biosynthetic domain)"/>
    <property type="match status" value="2"/>
</dbReference>
<evidence type="ECO:0000256" key="1">
    <source>
        <dbReference type="SAM" id="Coils"/>
    </source>
</evidence>
<protein>
    <recommendedName>
        <fullName evidence="4">Erythromycin esterase</fullName>
    </recommendedName>
</protein>